<evidence type="ECO:0000313" key="2">
    <source>
        <dbReference type="Proteomes" id="UP000652477"/>
    </source>
</evidence>
<dbReference type="Pfam" id="PF11687">
    <property type="entry name" value="DUF3284"/>
    <property type="match status" value="1"/>
</dbReference>
<reference evidence="1" key="1">
    <citation type="submission" date="2020-08" db="EMBL/GenBank/DDBJ databases">
        <title>Genome public.</title>
        <authorList>
            <person name="Liu C."/>
            <person name="Sun Q."/>
        </authorList>
    </citation>
    <scope>NUCLEOTIDE SEQUENCE</scope>
    <source>
        <strain evidence="1">NSJ-55</strain>
    </source>
</reference>
<keyword evidence="2" id="KW-1185">Reference proteome</keyword>
<protein>
    <submittedName>
        <fullName evidence="1">DUF3284 domain-containing protein</fullName>
    </submittedName>
</protein>
<dbReference type="InterPro" id="IPR021701">
    <property type="entry name" value="DUF3284"/>
</dbReference>
<accession>A0A923LJ05</accession>
<name>A0A923LJ05_9FIRM</name>
<proteinExistence type="predicted"/>
<dbReference type="AlphaFoldDB" id="A0A923LJ05"/>
<dbReference type="RefSeq" id="WP_186876308.1">
    <property type="nucleotide sequence ID" value="NZ_JACOPF010000002.1"/>
</dbReference>
<sequence>MKVVKTLKVSPEEFFTLIENSLRYDIEQYGRKAAGEYVLEEGLVYYKKIKYKKKEYRTRTEVKNFQAPWAYQVLIKNEMGNFVISYDISQKEDNEIEVVYQENTVDENGNPNTSLGRRIFGKLQAGRIKHRLSYMEKNIHEQRKKNE</sequence>
<evidence type="ECO:0000313" key="1">
    <source>
        <dbReference type="EMBL" id="MBC5689650.1"/>
    </source>
</evidence>
<comment type="caution">
    <text evidence="1">The sequence shown here is derived from an EMBL/GenBank/DDBJ whole genome shotgun (WGS) entry which is preliminary data.</text>
</comment>
<dbReference type="Proteomes" id="UP000652477">
    <property type="component" value="Unassembled WGS sequence"/>
</dbReference>
<organism evidence="1 2">
    <name type="scientific">Mediterraneibacter hominis</name>
    <dbReference type="NCBI Taxonomy" id="2763054"/>
    <lineage>
        <taxon>Bacteria</taxon>
        <taxon>Bacillati</taxon>
        <taxon>Bacillota</taxon>
        <taxon>Clostridia</taxon>
        <taxon>Lachnospirales</taxon>
        <taxon>Lachnospiraceae</taxon>
        <taxon>Mediterraneibacter</taxon>
    </lineage>
</organism>
<gene>
    <name evidence="1" type="ORF">H8S37_12040</name>
</gene>
<dbReference type="EMBL" id="JACOPF010000002">
    <property type="protein sequence ID" value="MBC5689650.1"/>
    <property type="molecule type" value="Genomic_DNA"/>
</dbReference>